<keyword evidence="2" id="KW-1185">Reference proteome</keyword>
<evidence type="ECO:0000313" key="2">
    <source>
        <dbReference type="Proteomes" id="UP000284531"/>
    </source>
</evidence>
<gene>
    <name evidence="1" type="ORF">BXY64_1498</name>
</gene>
<proteinExistence type="predicted"/>
<protein>
    <submittedName>
        <fullName evidence="1">Uncharacterized protein</fullName>
    </submittedName>
</protein>
<comment type="caution">
    <text evidence="1">The sequence shown here is derived from an EMBL/GenBank/DDBJ whole genome shotgun (WGS) entry which is preliminary data.</text>
</comment>
<evidence type="ECO:0000313" key="1">
    <source>
        <dbReference type="EMBL" id="RKE04473.1"/>
    </source>
</evidence>
<dbReference type="EMBL" id="RAPQ01000008">
    <property type="protein sequence ID" value="RKE04473.1"/>
    <property type="molecule type" value="Genomic_DNA"/>
</dbReference>
<reference evidence="1 2" key="1">
    <citation type="submission" date="2018-09" db="EMBL/GenBank/DDBJ databases">
        <title>Genomic Encyclopedia of Archaeal and Bacterial Type Strains, Phase II (KMG-II): from individual species to whole genera.</title>
        <authorList>
            <person name="Goeker M."/>
        </authorList>
    </citation>
    <scope>NUCLEOTIDE SEQUENCE [LARGE SCALE GENOMIC DNA]</scope>
    <source>
        <strain evidence="1 2">DSM 21950</strain>
    </source>
</reference>
<sequence>MHKNINIAMMNMPIIGMRGAMGIIDITTTTTTTTTL</sequence>
<name>A0A419X9N3_9BACT</name>
<accession>A0A419X9N3</accession>
<dbReference type="Proteomes" id="UP000284531">
    <property type="component" value="Unassembled WGS sequence"/>
</dbReference>
<dbReference type="AlphaFoldDB" id="A0A419X9N3"/>
<organism evidence="1 2">
    <name type="scientific">Marinifilum flexuosum</name>
    <dbReference type="NCBI Taxonomy" id="1117708"/>
    <lineage>
        <taxon>Bacteria</taxon>
        <taxon>Pseudomonadati</taxon>
        <taxon>Bacteroidota</taxon>
        <taxon>Bacteroidia</taxon>
        <taxon>Marinilabiliales</taxon>
        <taxon>Marinifilaceae</taxon>
    </lineage>
</organism>